<evidence type="ECO:0008006" key="3">
    <source>
        <dbReference type="Google" id="ProtNLM"/>
    </source>
</evidence>
<dbReference type="RefSeq" id="WP_109744684.1">
    <property type="nucleotide sequence ID" value="NZ_QGGO01000028.1"/>
</dbReference>
<name>A0A316DMU6_9BACT</name>
<keyword evidence="2" id="KW-1185">Reference proteome</keyword>
<evidence type="ECO:0000313" key="1">
    <source>
        <dbReference type="EMBL" id="PWK18888.1"/>
    </source>
</evidence>
<accession>A0A316DMU6</accession>
<sequence length="177" mass="17395">MLEQLMGLIQDHSQDAIVNNPAIPNEHNNDAMQTILGAITGGMQQQAQSGQGGLAGLAGLLGGQAGNGGSGLMSNPIVAGIAQQAIGGLMQKFGLGNSAASGIVAQVLPGVLGSMISKTNDPNDNSFNMTDIMGVMADGKVDMSDVMNIAGKFMGGGQQGGAAGGLGGLLGGLFGGK</sequence>
<evidence type="ECO:0000313" key="2">
    <source>
        <dbReference type="Proteomes" id="UP000245489"/>
    </source>
</evidence>
<dbReference type="AlphaFoldDB" id="A0A316DMU6"/>
<organism evidence="1 2">
    <name type="scientific">Arcicella aurantiaca</name>
    <dbReference type="NCBI Taxonomy" id="591202"/>
    <lineage>
        <taxon>Bacteria</taxon>
        <taxon>Pseudomonadati</taxon>
        <taxon>Bacteroidota</taxon>
        <taxon>Cytophagia</taxon>
        <taxon>Cytophagales</taxon>
        <taxon>Flectobacillaceae</taxon>
        <taxon>Arcicella</taxon>
    </lineage>
</organism>
<dbReference type="OrthoDB" id="982085at2"/>
<comment type="caution">
    <text evidence="1">The sequence shown here is derived from an EMBL/GenBank/DDBJ whole genome shotgun (WGS) entry which is preliminary data.</text>
</comment>
<gene>
    <name evidence="1" type="ORF">LV89_04023</name>
</gene>
<reference evidence="1 2" key="1">
    <citation type="submission" date="2018-05" db="EMBL/GenBank/DDBJ databases">
        <title>Genomic Encyclopedia of Archaeal and Bacterial Type Strains, Phase II (KMG-II): from individual species to whole genera.</title>
        <authorList>
            <person name="Goeker M."/>
        </authorList>
    </citation>
    <scope>NUCLEOTIDE SEQUENCE [LARGE SCALE GENOMIC DNA]</scope>
    <source>
        <strain evidence="1 2">DSM 22214</strain>
    </source>
</reference>
<dbReference type="EMBL" id="QGGO01000028">
    <property type="protein sequence ID" value="PWK18888.1"/>
    <property type="molecule type" value="Genomic_DNA"/>
</dbReference>
<proteinExistence type="predicted"/>
<dbReference type="SUPFAM" id="SSF140804">
    <property type="entry name" value="YidB-like"/>
    <property type="match status" value="1"/>
</dbReference>
<dbReference type="InterPro" id="IPR027405">
    <property type="entry name" value="YidB-like"/>
</dbReference>
<dbReference type="InterPro" id="IPR009282">
    <property type="entry name" value="DUF937"/>
</dbReference>
<dbReference type="Pfam" id="PF06078">
    <property type="entry name" value="DUF937"/>
    <property type="match status" value="2"/>
</dbReference>
<dbReference type="Proteomes" id="UP000245489">
    <property type="component" value="Unassembled WGS sequence"/>
</dbReference>
<protein>
    <recommendedName>
        <fullName evidence="3">DUF937 domain-containing protein</fullName>
    </recommendedName>
</protein>